<evidence type="ECO:0000313" key="1">
    <source>
        <dbReference type="EMBL" id="PIO52445.1"/>
    </source>
</evidence>
<protein>
    <recommendedName>
        <fullName evidence="3">Protein kinase domain-containing protein</fullName>
    </recommendedName>
</protein>
<dbReference type="EMBL" id="KZ428046">
    <property type="protein sequence ID" value="PIO52445.1"/>
    <property type="molecule type" value="Genomic_DNA"/>
</dbReference>
<dbReference type="Gene3D" id="3.30.200.20">
    <property type="entry name" value="Phosphorylase Kinase, domain 1"/>
    <property type="match status" value="1"/>
</dbReference>
<name>A0A2G9T3G3_TELCI</name>
<reference evidence="1 2" key="1">
    <citation type="submission" date="2015-09" db="EMBL/GenBank/DDBJ databases">
        <title>Draft genome of the parasitic nematode Teladorsagia circumcincta isolate WARC Sus (inbred).</title>
        <authorList>
            <person name="Mitreva M."/>
        </authorList>
    </citation>
    <scope>NUCLEOTIDE SEQUENCE [LARGE SCALE GENOMIC DNA]</scope>
    <source>
        <strain evidence="1 2">S</strain>
    </source>
</reference>
<gene>
    <name evidence="1" type="ORF">TELCIR_26249</name>
</gene>
<accession>A0A2G9T3G3</accession>
<sequence length="97" mass="11794">INIEQALAHPYLEQYYDPNDEPVCEEPFTYEMELDDLPKEKLKELIFGKRLNYITLVCKKRLLRLLYNKRRRRRARQKLSADCFVCVICSRWRLIIS</sequence>
<feature type="non-terminal residue" evidence="1">
    <location>
        <position position="1"/>
    </location>
</feature>
<keyword evidence="2" id="KW-1185">Reference proteome</keyword>
<dbReference type="Proteomes" id="UP000230423">
    <property type="component" value="Unassembled WGS sequence"/>
</dbReference>
<evidence type="ECO:0008006" key="3">
    <source>
        <dbReference type="Google" id="ProtNLM"/>
    </source>
</evidence>
<dbReference type="Gene3D" id="1.10.510.10">
    <property type="entry name" value="Transferase(Phosphotransferase) domain 1"/>
    <property type="match status" value="1"/>
</dbReference>
<dbReference type="AlphaFoldDB" id="A0A2G9T3G3"/>
<proteinExistence type="predicted"/>
<evidence type="ECO:0000313" key="2">
    <source>
        <dbReference type="Proteomes" id="UP000230423"/>
    </source>
</evidence>
<organism evidence="1 2">
    <name type="scientific">Teladorsagia circumcincta</name>
    <name type="common">Brown stomach worm</name>
    <name type="synonym">Ostertagia circumcincta</name>
    <dbReference type="NCBI Taxonomy" id="45464"/>
    <lineage>
        <taxon>Eukaryota</taxon>
        <taxon>Metazoa</taxon>
        <taxon>Ecdysozoa</taxon>
        <taxon>Nematoda</taxon>
        <taxon>Chromadorea</taxon>
        <taxon>Rhabditida</taxon>
        <taxon>Rhabditina</taxon>
        <taxon>Rhabditomorpha</taxon>
        <taxon>Strongyloidea</taxon>
        <taxon>Trichostrongylidae</taxon>
        <taxon>Teladorsagia</taxon>
    </lineage>
</organism>